<sequence length="101" mass="11905">MSREHNREPIKHTCPDIDKYIKWIKMEIVKDRDLKNMDEKELFDVASSMSSKLEECIDHLEELRKSNDTLRQWGIEEARNVDDLEAGVYELESKLPLDAVT</sequence>
<gene>
    <name evidence="1" type="ORF">SAMN05421847_1757</name>
</gene>
<evidence type="ECO:0000313" key="1">
    <source>
        <dbReference type="EMBL" id="SEG21323.1"/>
    </source>
</evidence>
<dbReference type="AlphaFoldDB" id="A0A1H5YBA5"/>
<protein>
    <submittedName>
        <fullName evidence="1">Uncharacterized protein</fullName>
    </submittedName>
</protein>
<proteinExistence type="predicted"/>
<dbReference type="EMBL" id="FNUS01000003">
    <property type="protein sequence ID" value="SEG21323.1"/>
    <property type="molecule type" value="Genomic_DNA"/>
</dbReference>
<name>A0A1H5YBA5_9FLAO</name>
<dbReference type="Proteomes" id="UP000236738">
    <property type="component" value="Unassembled WGS sequence"/>
</dbReference>
<keyword evidence="2" id="KW-1185">Reference proteome</keyword>
<dbReference type="RefSeq" id="WP_103913709.1">
    <property type="nucleotide sequence ID" value="NZ_FNUS01000003.1"/>
</dbReference>
<organism evidence="1 2">
    <name type="scientific">Halpernia humi</name>
    <dbReference type="NCBI Taxonomy" id="493375"/>
    <lineage>
        <taxon>Bacteria</taxon>
        <taxon>Pseudomonadati</taxon>
        <taxon>Bacteroidota</taxon>
        <taxon>Flavobacteriia</taxon>
        <taxon>Flavobacteriales</taxon>
        <taxon>Weeksellaceae</taxon>
        <taxon>Chryseobacterium group</taxon>
        <taxon>Halpernia</taxon>
    </lineage>
</organism>
<reference evidence="2" key="1">
    <citation type="submission" date="2016-10" db="EMBL/GenBank/DDBJ databases">
        <authorList>
            <person name="Varghese N."/>
            <person name="Submissions S."/>
        </authorList>
    </citation>
    <scope>NUCLEOTIDE SEQUENCE [LARGE SCALE GENOMIC DNA]</scope>
    <source>
        <strain evidence="2">DSM 21580</strain>
    </source>
</reference>
<accession>A0A1H5YBA5</accession>
<evidence type="ECO:0000313" key="2">
    <source>
        <dbReference type="Proteomes" id="UP000236738"/>
    </source>
</evidence>